<name>A2FH12_TRIV3</name>
<evidence type="ECO:0000256" key="1">
    <source>
        <dbReference type="ARBA" id="ARBA00004653"/>
    </source>
</evidence>
<dbReference type="InParanoid" id="A2FH12"/>
<keyword evidence="5 7" id="KW-0472">Membrane</keyword>
<dbReference type="eggNOG" id="KOG1743">
    <property type="taxonomic scope" value="Eukaryota"/>
</dbReference>
<keyword evidence="2 7" id="KW-0812">Transmembrane</keyword>
<feature type="transmembrane region" description="Helical" evidence="7">
    <location>
        <begin position="86"/>
        <end position="105"/>
    </location>
</feature>
<keyword evidence="3 7" id="KW-1133">Transmembrane helix</keyword>
<dbReference type="RefSeq" id="XP_001308755.1">
    <property type="nucleotide sequence ID" value="XM_001308754.1"/>
</dbReference>
<evidence type="ECO:0000256" key="6">
    <source>
        <dbReference type="ARBA" id="ARBA00025799"/>
    </source>
</evidence>
<reference evidence="8" key="1">
    <citation type="submission" date="2006-10" db="EMBL/GenBank/DDBJ databases">
        <authorList>
            <person name="Amadeo P."/>
            <person name="Zhao Q."/>
            <person name="Wortman J."/>
            <person name="Fraser-Liggett C."/>
            <person name="Carlton J."/>
        </authorList>
    </citation>
    <scope>NUCLEOTIDE SEQUENCE</scope>
    <source>
        <strain evidence="8">G3</strain>
    </source>
</reference>
<dbReference type="VEuPathDB" id="TrichDB:TVAGG3_0859380"/>
<dbReference type="KEGG" id="tva:4753587"/>
<feature type="transmembrane region" description="Helical" evidence="7">
    <location>
        <begin position="63"/>
        <end position="80"/>
    </location>
</feature>
<comment type="similarity">
    <text evidence="6">Belongs to the GOT1 family.</text>
</comment>
<dbReference type="EMBL" id="DS113787">
    <property type="protein sequence ID" value="EAX95825.1"/>
    <property type="molecule type" value="Genomic_DNA"/>
</dbReference>
<feature type="transmembrane region" description="Helical" evidence="7">
    <location>
        <begin position="33"/>
        <end position="51"/>
    </location>
</feature>
<organism evidence="8 9">
    <name type="scientific">Trichomonas vaginalis (strain ATCC PRA-98 / G3)</name>
    <dbReference type="NCBI Taxonomy" id="412133"/>
    <lineage>
        <taxon>Eukaryota</taxon>
        <taxon>Metamonada</taxon>
        <taxon>Parabasalia</taxon>
        <taxon>Trichomonadida</taxon>
        <taxon>Trichomonadidae</taxon>
        <taxon>Trichomonas</taxon>
    </lineage>
</organism>
<evidence type="ECO:0000313" key="9">
    <source>
        <dbReference type="Proteomes" id="UP000001542"/>
    </source>
</evidence>
<dbReference type="InterPro" id="IPR007305">
    <property type="entry name" value="Vesicle_transpt_Got1/SFT2"/>
</dbReference>
<accession>A2FH12</accession>
<dbReference type="InterPro" id="IPR045176">
    <property type="entry name" value="Got1"/>
</dbReference>
<dbReference type="GO" id="GO:0005829">
    <property type="term" value="C:cytosol"/>
    <property type="evidence" value="ECO:0007669"/>
    <property type="project" value="GOC"/>
</dbReference>
<dbReference type="VEuPathDB" id="TrichDB:TVAG_375340"/>
<evidence type="ECO:0000256" key="2">
    <source>
        <dbReference type="ARBA" id="ARBA00022692"/>
    </source>
</evidence>
<sequence length="122" mass="13511">MSEDQQKQLGSILTGLGGVAFAIGVVAKFHRGMLILSNILFFAGLIVILGLEKFQKLFTQKQRLPGTICFAIGLIFILFNKGLIGTIADLAGIYICFGGFVRMMLINVKKIIRRHDEEDLPR</sequence>
<protein>
    <submittedName>
        <fullName evidence="8">Uncharacterized protein</fullName>
    </submittedName>
</protein>
<dbReference type="Pfam" id="PF04178">
    <property type="entry name" value="Got1"/>
    <property type="match status" value="1"/>
</dbReference>
<dbReference type="PANTHER" id="PTHR21493:SF9">
    <property type="entry name" value="GOLGI TRANSPORT PROTEIN 1-RELATED"/>
    <property type="match status" value="1"/>
</dbReference>
<reference evidence="8" key="2">
    <citation type="journal article" date="2007" name="Science">
        <title>Draft genome sequence of the sexually transmitted pathogen Trichomonas vaginalis.</title>
        <authorList>
            <person name="Carlton J.M."/>
            <person name="Hirt R.P."/>
            <person name="Silva J.C."/>
            <person name="Delcher A.L."/>
            <person name="Schatz M."/>
            <person name="Zhao Q."/>
            <person name="Wortman J.R."/>
            <person name="Bidwell S.L."/>
            <person name="Alsmark U.C.M."/>
            <person name="Besteiro S."/>
            <person name="Sicheritz-Ponten T."/>
            <person name="Noel C.J."/>
            <person name="Dacks J.B."/>
            <person name="Foster P.G."/>
            <person name="Simillion C."/>
            <person name="Van de Peer Y."/>
            <person name="Miranda-Saavedra D."/>
            <person name="Barton G.J."/>
            <person name="Westrop G.D."/>
            <person name="Mueller S."/>
            <person name="Dessi D."/>
            <person name="Fiori P.L."/>
            <person name="Ren Q."/>
            <person name="Paulsen I."/>
            <person name="Zhang H."/>
            <person name="Bastida-Corcuera F.D."/>
            <person name="Simoes-Barbosa A."/>
            <person name="Brown M.T."/>
            <person name="Hayes R.D."/>
            <person name="Mukherjee M."/>
            <person name="Okumura C.Y."/>
            <person name="Schneider R."/>
            <person name="Smith A.J."/>
            <person name="Vanacova S."/>
            <person name="Villalvazo M."/>
            <person name="Haas B.J."/>
            <person name="Pertea M."/>
            <person name="Feldblyum T.V."/>
            <person name="Utterback T.R."/>
            <person name="Shu C.L."/>
            <person name="Osoegawa K."/>
            <person name="de Jong P.J."/>
            <person name="Hrdy I."/>
            <person name="Horvathova L."/>
            <person name="Zubacova Z."/>
            <person name="Dolezal P."/>
            <person name="Malik S.B."/>
            <person name="Logsdon J.M. Jr."/>
            <person name="Henze K."/>
            <person name="Gupta A."/>
            <person name="Wang C.C."/>
            <person name="Dunne R.L."/>
            <person name="Upcroft J.A."/>
            <person name="Upcroft P."/>
            <person name="White O."/>
            <person name="Salzberg S.L."/>
            <person name="Tang P."/>
            <person name="Chiu C.-H."/>
            <person name="Lee Y.-S."/>
            <person name="Embley T.M."/>
            <person name="Coombs G.H."/>
            <person name="Mottram J.C."/>
            <person name="Tachezy J."/>
            <person name="Fraser-Liggett C.M."/>
            <person name="Johnson P.J."/>
        </authorList>
    </citation>
    <scope>NUCLEOTIDE SEQUENCE [LARGE SCALE GENOMIC DNA]</scope>
    <source>
        <strain evidence="8">G3</strain>
    </source>
</reference>
<dbReference type="Proteomes" id="UP000001542">
    <property type="component" value="Unassembled WGS sequence"/>
</dbReference>
<keyword evidence="4" id="KW-0333">Golgi apparatus</keyword>
<proteinExistence type="inferred from homology"/>
<dbReference type="OrthoDB" id="204784at2759"/>
<dbReference type="GO" id="GO:0000139">
    <property type="term" value="C:Golgi membrane"/>
    <property type="evidence" value="ECO:0007669"/>
    <property type="project" value="UniProtKB-SubCell"/>
</dbReference>
<evidence type="ECO:0000256" key="5">
    <source>
        <dbReference type="ARBA" id="ARBA00023136"/>
    </source>
</evidence>
<evidence type="ECO:0000256" key="3">
    <source>
        <dbReference type="ARBA" id="ARBA00022989"/>
    </source>
</evidence>
<evidence type="ECO:0000256" key="4">
    <source>
        <dbReference type="ARBA" id="ARBA00023034"/>
    </source>
</evidence>
<dbReference type="OMA" id="FFFQRPK"/>
<evidence type="ECO:0000313" key="8">
    <source>
        <dbReference type="EMBL" id="EAX95825.1"/>
    </source>
</evidence>
<dbReference type="GO" id="GO:0042147">
    <property type="term" value="P:retrograde transport, endosome to Golgi"/>
    <property type="evidence" value="ECO:0007669"/>
    <property type="project" value="InterPro"/>
</dbReference>
<dbReference type="AlphaFoldDB" id="A2FH12"/>
<dbReference type="PANTHER" id="PTHR21493">
    <property type="entry name" value="CGI-141-RELATED/LIPASE CONTAINING PROTEIN"/>
    <property type="match status" value="1"/>
</dbReference>
<gene>
    <name evidence="8" type="ORF">TVAG_375340</name>
</gene>
<dbReference type="GO" id="GO:0006888">
    <property type="term" value="P:endoplasmic reticulum to Golgi vesicle-mediated transport"/>
    <property type="evidence" value="ECO:0007669"/>
    <property type="project" value="InterPro"/>
</dbReference>
<feature type="transmembrane region" description="Helical" evidence="7">
    <location>
        <begin position="9"/>
        <end position="27"/>
    </location>
</feature>
<comment type="subcellular location">
    <subcellularLocation>
        <location evidence="1">Golgi apparatus membrane</location>
        <topology evidence="1">Multi-pass membrane protein</topology>
    </subcellularLocation>
</comment>
<evidence type="ECO:0000256" key="7">
    <source>
        <dbReference type="SAM" id="Phobius"/>
    </source>
</evidence>
<keyword evidence="9" id="KW-1185">Reference proteome</keyword>